<name>A0A4Y8C684_9HELO</name>
<reference evidence="2 3" key="1">
    <citation type="submission" date="2017-11" db="EMBL/GenBank/DDBJ databases">
        <title>Comparative genomics of Botrytis spp.</title>
        <authorList>
            <person name="Valero-Jimenez C.A."/>
            <person name="Tapia P."/>
            <person name="Veloso J."/>
            <person name="Silva-Moreno E."/>
            <person name="Staats M."/>
            <person name="Valdes J.H."/>
            <person name="Van Kan J.A.L."/>
        </authorList>
    </citation>
    <scope>NUCLEOTIDE SEQUENCE [LARGE SCALE GENOMIC DNA]</scope>
    <source>
        <strain evidence="2 3">MUCL2830</strain>
    </source>
</reference>
<dbReference type="AlphaFoldDB" id="A0A4Y8C684"/>
<dbReference type="Proteomes" id="UP000297299">
    <property type="component" value="Unassembled WGS sequence"/>
</dbReference>
<protein>
    <recommendedName>
        <fullName evidence="4">Retrotransposon gag domain-containing protein</fullName>
    </recommendedName>
</protein>
<feature type="region of interest" description="Disordered" evidence="1">
    <location>
        <begin position="121"/>
        <end position="153"/>
    </location>
</feature>
<sequence length="281" mass="32096">MSPVTRKQSEAMPVQPPPQEPAPSSAQQMEAEIQRQTLEGDSLLSEDEEFEETVQLPPTIPRDCGSSKDPTSIGRNDLITSLMKRIAQLEHAQLSIRSPRSRKRFTKEMILNVLPTVETRPTISNSRSRDSSTYRPNLRLSAQVKDPEPLDDGVSPSYESWRILVEGKLLDNTKTTGDAQRHLKPKMRRDEFQFPEEALDYLESIYLAVNRQELAIDEFRQLRMGTLTFHQFYTQFLELAAEAEVPEGSYRRELTHKLSISLRAATLATMDQYPDLKGYVD</sequence>
<feature type="non-terminal residue" evidence="2">
    <location>
        <position position="281"/>
    </location>
</feature>
<organism evidence="2 3">
    <name type="scientific">Botryotinia calthae</name>
    <dbReference type="NCBI Taxonomy" id="38488"/>
    <lineage>
        <taxon>Eukaryota</taxon>
        <taxon>Fungi</taxon>
        <taxon>Dikarya</taxon>
        <taxon>Ascomycota</taxon>
        <taxon>Pezizomycotina</taxon>
        <taxon>Leotiomycetes</taxon>
        <taxon>Helotiales</taxon>
        <taxon>Sclerotiniaceae</taxon>
        <taxon>Botryotinia</taxon>
    </lineage>
</organism>
<feature type="region of interest" description="Disordered" evidence="1">
    <location>
        <begin position="1"/>
        <end position="75"/>
    </location>
</feature>
<evidence type="ECO:0000256" key="1">
    <source>
        <dbReference type="SAM" id="MobiDB-lite"/>
    </source>
</evidence>
<dbReference type="EMBL" id="PHWZ01003059">
    <property type="protein sequence ID" value="TEY13577.1"/>
    <property type="molecule type" value="Genomic_DNA"/>
</dbReference>
<evidence type="ECO:0000313" key="2">
    <source>
        <dbReference type="EMBL" id="TEY13577.1"/>
    </source>
</evidence>
<proteinExistence type="predicted"/>
<dbReference type="STRING" id="38488.A0A4Y8C684"/>
<evidence type="ECO:0000313" key="3">
    <source>
        <dbReference type="Proteomes" id="UP000297299"/>
    </source>
</evidence>
<keyword evidence="3" id="KW-1185">Reference proteome</keyword>
<accession>A0A4Y8C684</accession>
<gene>
    <name evidence="2" type="ORF">BOTCAL_3064g00010</name>
</gene>
<dbReference type="OrthoDB" id="3560282at2759"/>
<evidence type="ECO:0008006" key="4">
    <source>
        <dbReference type="Google" id="ProtNLM"/>
    </source>
</evidence>
<comment type="caution">
    <text evidence="2">The sequence shown here is derived from an EMBL/GenBank/DDBJ whole genome shotgun (WGS) entry which is preliminary data.</text>
</comment>